<proteinExistence type="predicted"/>
<feature type="non-terminal residue" evidence="1">
    <location>
        <position position="57"/>
    </location>
</feature>
<gene>
    <name evidence="1" type="ORF">B9W25_19080</name>
</gene>
<dbReference type="EMBL" id="NEPB01000086">
    <property type="protein sequence ID" value="PRN28022.1"/>
    <property type="molecule type" value="Genomic_DNA"/>
</dbReference>
<reference evidence="1 2" key="1">
    <citation type="submission" date="2017-04" db="EMBL/GenBank/DDBJ databases">
        <title>Comparison of Acinetobacter baumannii whole genome sequences from two major hospitals in Kuwait.</title>
        <authorList>
            <person name="Nasser K."/>
            <person name="Habibi N."/>
            <person name="Khan M.W."/>
            <person name="Purohit P."/>
            <person name="Al-Obaid I."/>
            <person name="Dhar R."/>
            <person name="Al-Fouzan W."/>
            <person name="Mustafa A.S."/>
        </authorList>
    </citation>
    <scope>NUCLEOTIDE SEQUENCE [LARGE SCALE GENOMIC DNA]</scope>
    <source>
        <strain evidence="1 2">KUFAR57</strain>
    </source>
</reference>
<accession>A0AA44Y5I1</accession>
<protein>
    <submittedName>
        <fullName evidence="1">Outer membrane receptor protein</fullName>
    </submittedName>
</protein>
<name>A0AA44Y5I1_ACIBA</name>
<dbReference type="AlphaFoldDB" id="A0AA44Y5I1"/>
<sequence length="57" mass="6308">MKPLAALPLIFIAIQQVQAEERIAILKPLVFKANALKEKNYVVDKEKVESSNTIGDA</sequence>
<organism evidence="1 2">
    <name type="scientific">Acinetobacter baumannii</name>
    <dbReference type="NCBI Taxonomy" id="470"/>
    <lineage>
        <taxon>Bacteria</taxon>
        <taxon>Pseudomonadati</taxon>
        <taxon>Pseudomonadota</taxon>
        <taxon>Gammaproteobacteria</taxon>
        <taxon>Moraxellales</taxon>
        <taxon>Moraxellaceae</taxon>
        <taxon>Acinetobacter</taxon>
        <taxon>Acinetobacter calcoaceticus/baumannii complex</taxon>
    </lineage>
</organism>
<evidence type="ECO:0000313" key="1">
    <source>
        <dbReference type="EMBL" id="PRN28022.1"/>
    </source>
</evidence>
<dbReference type="Proteomes" id="UP000237823">
    <property type="component" value="Unassembled WGS sequence"/>
</dbReference>
<keyword evidence="1" id="KW-0675">Receptor</keyword>
<comment type="caution">
    <text evidence="1">The sequence shown here is derived from an EMBL/GenBank/DDBJ whole genome shotgun (WGS) entry which is preliminary data.</text>
</comment>
<evidence type="ECO:0000313" key="2">
    <source>
        <dbReference type="Proteomes" id="UP000237823"/>
    </source>
</evidence>